<feature type="binding site" evidence="7">
    <location>
        <position position="226"/>
    </location>
    <ligand>
        <name>Mg(2+)</name>
        <dbReference type="ChEBI" id="CHEBI:18420"/>
    </ligand>
</feature>
<dbReference type="PANTHER" id="PTHR42714">
    <property type="entry name" value="TRNA MODIFICATION GTPASE GTPBP3"/>
    <property type="match status" value="1"/>
</dbReference>
<organism evidence="9 10">
    <name type="scientific">Pseudosulfitobacter pseudonitzschiae</name>
    <dbReference type="NCBI Taxonomy" id="1402135"/>
    <lineage>
        <taxon>Bacteria</taxon>
        <taxon>Pseudomonadati</taxon>
        <taxon>Pseudomonadota</taxon>
        <taxon>Alphaproteobacteria</taxon>
        <taxon>Rhodobacterales</taxon>
        <taxon>Roseobacteraceae</taxon>
        <taxon>Pseudosulfitobacter</taxon>
    </lineage>
</organism>
<dbReference type="InterPro" id="IPR004520">
    <property type="entry name" value="GTPase_MnmE"/>
</dbReference>
<keyword evidence="6 7" id="KW-0342">GTP-binding</keyword>
<keyword evidence="7" id="KW-0963">Cytoplasm</keyword>
<keyword evidence="7" id="KW-0479">Metal-binding</keyword>
<comment type="subcellular location">
    <subcellularLocation>
        <location evidence="7">Cytoplasm</location>
    </subcellularLocation>
</comment>
<evidence type="ECO:0000313" key="9">
    <source>
        <dbReference type="EMBL" id="ASM73963.1"/>
    </source>
</evidence>
<evidence type="ECO:0000313" key="10">
    <source>
        <dbReference type="Proteomes" id="UP000199754"/>
    </source>
</evidence>
<feature type="binding site" evidence="7">
    <location>
        <begin position="241"/>
        <end position="247"/>
    </location>
    <ligand>
        <name>GTP</name>
        <dbReference type="ChEBI" id="CHEBI:37565"/>
    </ligand>
</feature>
<dbReference type="GO" id="GO:0005737">
    <property type="term" value="C:cytoplasm"/>
    <property type="evidence" value="ECO:0007669"/>
    <property type="project" value="UniProtKB-SubCell"/>
</dbReference>
<name>A0A221K512_9RHOB</name>
<dbReference type="InterPro" id="IPR027368">
    <property type="entry name" value="MnmE_dom2"/>
</dbReference>
<dbReference type="Pfam" id="PF01926">
    <property type="entry name" value="MMR_HSR1"/>
    <property type="match status" value="1"/>
</dbReference>
<dbReference type="Pfam" id="PF10396">
    <property type="entry name" value="TrmE_N"/>
    <property type="match status" value="1"/>
</dbReference>
<keyword evidence="4 7" id="KW-0378">Hydrolase</keyword>
<dbReference type="Gene3D" id="1.20.120.430">
    <property type="entry name" value="tRNA modification GTPase MnmE domain 2"/>
    <property type="match status" value="1"/>
</dbReference>
<dbReference type="InterPro" id="IPR025867">
    <property type="entry name" value="MnmE_helical"/>
</dbReference>
<dbReference type="AlphaFoldDB" id="A0A221K512"/>
<dbReference type="InterPro" id="IPR005225">
    <property type="entry name" value="Small_GTP-bd"/>
</dbReference>
<dbReference type="EC" id="3.6.-.-" evidence="7"/>
<dbReference type="Gene3D" id="3.30.1360.120">
    <property type="entry name" value="Probable tRNA modification gtpase trme, domain 1"/>
    <property type="match status" value="1"/>
</dbReference>
<dbReference type="CDD" id="cd14858">
    <property type="entry name" value="TrmE_N"/>
    <property type="match status" value="1"/>
</dbReference>
<protein>
    <recommendedName>
        <fullName evidence="7">tRNA modification GTPase MnmE</fullName>
        <ecNumber evidence="7">3.6.-.-</ecNumber>
    </recommendedName>
</protein>
<dbReference type="Gene3D" id="3.40.50.300">
    <property type="entry name" value="P-loop containing nucleotide triphosphate hydrolases"/>
    <property type="match status" value="1"/>
</dbReference>
<feature type="binding site" evidence="7">
    <location>
        <begin position="266"/>
        <end position="269"/>
    </location>
    <ligand>
        <name>GTP</name>
        <dbReference type="ChEBI" id="CHEBI:37565"/>
    </ligand>
</feature>
<dbReference type="InterPro" id="IPR006073">
    <property type="entry name" value="GTP-bd"/>
</dbReference>
<evidence type="ECO:0000256" key="5">
    <source>
        <dbReference type="ARBA" id="ARBA00022958"/>
    </source>
</evidence>
<keyword evidence="7" id="KW-0460">Magnesium</keyword>
<dbReference type="InterPro" id="IPR027417">
    <property type="entry name" value="P-loop_NTPase"/>
</dbReference>
<dbReference type="SUPFAM" id="SSF52540">
    <property type="entry name" value="P-loop containing nucleoside triphosphate hydrolases"/>
    <property type="match status" value="1"/>
</dbReference>
<feature type="binding site" evidence="7">
    <location>
        <position position="20"/>
    </location>
    <ligand>
        <name>(6S)-5-formyl-5,6,7,8-tetrahydrofolate</name>
        <dbReference type="ChEBI" id="CHEBI:57457"/>
    </ligand>
</feature>
<evidence type="ECO:0000256" key="1">
    <source>
        <dbReference type="ARBA" id="ARBA00011043"/>
    </source>
</evidence>
<sequence>MDTIFALATAQGRAGVAVVRVSGPLAHRVGAQLCGDIPDAGSFAVRAVRADSELLDRALVLTFAAPHSFTGEDVIEFHLHGSIAIIQRVLTVLGQFDGARLAEPGEFTRRALENGKMDLAQVEGLADLIDAETEFQRAQAMQTVEGALSKVVEDWRRRLIHAASLLEVTIDFADEDVPVDVAPEVSDLLADVIAQASDEVSRSYVSERVRVGFEVAIVGLPNVGKSTLLNALAGRDAAITSEFAGTTRDVIEVRMDLDGLPVTFLDTAGLRDSDDHVESIGIKRAISRAKKADLRVFLTDDASELPLEPLPQDLVIAPKADLRTDGTGVSGVTGAGLTDLVQAVKAVFSGMVAHVGLTSRARHRTSLQSAVEALEQASLLVKQGPEVYDLAAEELRTAIRSLEFLVGRIDVENLLDEIFSSFCLGK</sequence>
<dbReference type="GO" id="GO:0002098">
    <property type="term" value="P:tRNA wobble uridine modification"/>
    <property type="evidence" value="ECO:0007669"/>
    <property type="project" value="TreeGrafter"/>
</dbReference>
<comment type="function">
    <text evidence="7">Exhibits a very high intrinsic GTPase hydrolysis rate. Involved in the addition of a carboxymethylaminomethyl (cmnm) group at the wobble position (U34) of certain tRNAs, forming tRNA-cmnm(5)s(2)U34.</text>
</comment>
<dbReference type="OrthoDB" id="9805918at2"/>
<keyword evidence="3 7" id="KW-0547">Nucleotide-binding</keyword>
<dbReference type="EMBL" id="CP022415">
    <property type="protein sequence ID" value="ASM73963.1"/>
    <property type="molecule type" value="Genomic_DNA"/>
</dbReference>
<gene>
    <name evidence="7 9" type="primary">mnmE</name>
    <name evidence="7" type="synonym">trmE</name>
    <name evidence="9" type="ORF">SULPSESMR1_03186</name>
</gene>
<evidence type="ECO:0000256" key="7">
    <source>
        <dbReference type="HAMAP-Rule" id="MF_00379"/>
    </source>
</evidence>
<comment type="similarity">
    <text evidence="1 7">Belongs to the TRAFAC class TrmE-Era-EngA-EngB-Septin-like GTPase superfamily. TrmE GTPase family.</text>
</comment>
<feature type="binding site" evidence="7">
    <location>
        <position position="426"/>
    </location>
    <ligand>
        <name>(6S)-5-formyl-5,6,7,8-tetrahydrofolate</name>
        <dbReference type="ChEBI" id="CHEBI:57457"/>
    </ligand>
</feature>
<dbReference type="Pfam" id="PF12631">
    <property type="entry name" value="MnmE_helical"/>
    <property type="match status" value="1"/>
</dbReference>
<dbReference type="PANTHER" id="PTHR42714:SF2">
    <property type="entry name" value="TRNA MODIFICATION GTPASE GTPBP3, MITOCHONDRIAL"/>
    <property type="match status" value="1"/>
</dbReference>
<evidence type="ECO:0000256" key="2">
    <source>
        <dbReference type="ARBA" id="ARBA00022694"/>
    </source>
</evidence>
<dbReference type="RefSeq" id="WP_089421721.1">
    <property type="nucleotide sequence ID" value="NZ_CP022415.1"/>
</dbReference>
<evidence type="ECO:0000256" key="6">
    <source>
        <dbReference type="ARBA" id="ARBA00023134"/>
    </source>
</evidence>
<comment type="subunit">
    <text evidence="7">Homodimer. Heterotetramer of two MnmE and two MnmG subunits.</text>
</comment>
<accession>A0A221K512</accession>
<dbReference type="NCBIfam" id="NF003661">
    <property type="entry name" value="PRK05291.1-3"/>
    <property type="match status" value="1"/>
</dbReference>
<dbReference type="NCBIfam" id="TIGR00231">
    <property type="entry name" value="small_GTP"/>
    <property type="match status" value="1"/>
</dbReference>
<dbReference type="CDD" id="cd04164">
    <property type="entry name" value="trmE"/>
    <property type="match status" value="1"/>
</dbReference>
<dbReference type="KEGG" id="spse:SULPSESMR1_03186"/>
<dbReference type="FunFam" id="3.30.1360.120:FF:000007">
    <property type="entry name" value="tRNA modification GTPase GTPBP3, mitochondrial"/>
    <property type="match status" value="1"/>
</dbReference>
<evidence type="ECO:0000256" key="4">
    <source>
        <dbReference type="ARBA" id="ARBA00022801"/>
    </source>
</evidence>
<keyword evidence="2 7" id="KW-0819">tRNA processing</keyword>
<keyword evidence="10" id="KW-1185">Reference proteome</keyword>
<feature type="domain" description="TrmE-type G" evidence="8">
    <location>
        <begin position="212"/>
        <end position="349"/>
    </location>
</feature>
<dbReference type="PROSITE" id="PS51709">
    <property type="entry name" value="G_TRME"/>
    <property type="match status" value="1"/>
</dbReference>
<dbReference type="SUPFAM" id="SSF116878">
    <property type="entry name" value="TrmE connector domain"/>
    <property type="match status" value="1"/>
</dbReference>
<evidence type="ECO:0000256" key="3">
    <source>
        <dbReference type="ARBA" id="ARBA00022741"/>
    </source>
</evidence>
<dbReference type="InterPro" id="IPR018948">
    <property type="entry name" value="GTP-bd_TrmE_N"/>
</dbReference>
<comment type="caution">
    <text evidence="7">Lacks conserved residue(s) required for the propagation of feature annotation.</text>
</comment>
<dbReference type="GO" id="GO:0003924">
    <property type="term" value="F:GTPase activity"/>
    <property type="evidence" value="ECO:0007669"/>
    <property type="project" value="UniProtKB-UniRule"/>
</dbReference>
<feature type="binding site" evidence="7">
    <location>
        <position position="76"/>
    </location>
    <ligand>
        <name>(6S)-5-formyl-5,6,7,8-tetrahydrofolate</name>
        <dbReference type="ChEBI" id="CHEBI:57457"/>
    </ligand>
</feature>
<keyword evidence="5 7" id="KW-0630">Potassium</keyword>
<dbReference type="InterPro" id="IPR027266">
    <property type="entry name" value="TrmE/GcvT-like"/>
</dbReference>
<dbReference type="InterPro" id="IPR031168">
    <property type="entry name" value="G_TrmE"/>
</dbReference>
<comment type="cofactor">
    <cofactor evidence="7">
        <name>K(+)</name>
        <dbReference type="ChEBI" id="CHEBI:29103"/>
    </cofactor>
    <text evidence="7">Binds 1 potassium ion per subunit.</text>
</comment>
<dbReference type="GO" id="GO:0030488">
    <property type="term" value="P:tRNA methylation"/>
    <property type="evidence" value="ECO:0007669"/>
    <property type="project" value="TreeGrafter"/>
</dbReference>
<dbReference type="GO" id="GO:0005525">
    <property type="term" value="F:GTP binding"/>
    <property type="evidence" value="ECO:0007669"/>
    <property type="project" value="UniProtKB-UniRule"/>
</dbReference>
<reference evidence="9 10" key="1">
    <citation type="submission" date="2017-07" db="EMBL/GenBank/DDBJ databases">
        <title>Genome Sequence of Sulfitobacter pseudonitzschiae Strain SMR1 Isolated from a culture of the Diatom Skeletonema marinoi.</title>
        <authorList>
            <person name="Topel M."/>
            <person name="Pinder M.I.M."/>
            <person name="Johansson O.N."/>
            <person name="Kourtchenko O."/>
            <person name="Godhe A."/>
            <person name="Clarke A.K."/>
        </authorList>
    </citation>
    <scope>NUCLEOTIDE SEQUENCE [LARGE SCALE GENOMIC DNA]</scope>
    <source>
        <strain evidence="9 10">SMR1</strain>
    </source>
</reference>
<feature type="binding site" evidence="7">
    <location>
        <begin position="222"/>
        <end position="227"/>
    </location>
    <ligand>
        <name>GTP</name>
        <dbReference type="ChEBI" id="CHEBI:37565"/>
    </ligand>
</feature>
<dbReference type="Proteomes" id="UP000199754">
    <property type="component" value="Chromosome"/>
</dbReference>
<dbReference type="STRING" id="1402135.SAMN05444149_104213"/>
<dbReference type="GO" id="GO:0046872">
    <property type="term" value="F:metal ion binding"/>
    <property type="evidence" value="ECO:0007669"/>
    <property type="project" value="UniProtKB-KW"/>
</dbReference>
<feature type="binding site" evidence="7">
    <location>
        <position position="116"/>
    </location>
    <ligand>
        <name>(6S)-5-formyl-5,6,7,8-tetrahydrofolate</name>
        <dbReference type="ChEBI" id="CHEBI:57457"/>
    </ligand>
</feature>
<evidence type="ECO:0000259" key="8">
    <source>
        <dbReference type="PROSITE" id="PS51709"/>
    </source>
</evidence>
<feature type="binding site" evidence="7">
    <location>
        <position position="247"/>
    </location>
    <ligand>
        <name>Mg(2+)</name>
        <dbReference type="ChEBI" id="CHEBI:18420"/>
    </ligand>
</feature>
<dbReference type="HAMAP" id="MF_00379">
    <property type="entry name" value="GTPase_MnmE"/>
    <property type="match status" value="1"/>
</dbReference>
<proteinExistence type="inferred from homology"/>